<accession>A0A1B1YDQ1</accession>
<dbReference type="PANTHER" id="PTHR22550">
    <property type="entry name" value="SPORE GERMINATION PROTEIN"/>
    <property type="match status" value="1"/>
</dbReference>
<dbReference type="RefSeq" id="WP_015359218.1">
    <property type="nucleotide sequence ID" value="NZ_CP014672.1"/>
</dbReference>
<evidence type="ECO:0000313" key="6">
    <source>
        <dbReference type="Proteomes" id="UP000092971"/>
    </source>
</evidence>
<dbReference type="Proteomes" id="UP000092971">
    <property type="component" value="Chromosome"/>
</dbReference>
<dbReference type="PIRSF" id="PIRSF005690">
    <property type="entry name" value="GerBA"/>
    <property type="match status" value="1"/>
</dbReference>
<evidence type="ECO:0000256" key="2">
    <source>
        <dbReference type="ARBA" id="ARBA00023136"/>
    </source>
</evidence>
<protein>
    <submittedName>
        <fullName evidence="5">Spore gernimation protein GerA</fullName>
    </submittedName>
</protein>
<keyword evidence="4" id="KW-1133">Transmembrane helix</keyword>
<dbReference type="GO" id="GO:0016020">
    <property type="term" value="C:membrane"/>
    <property type="evidence" value="ECO:0007669"/>
    <property type="project" value="InterPro"/>
</dbReference>
<feature type="region of interest" description="Disordered" evidence="3">
    <location>
        <begin position="23"/>
        <end position="92"/>
    </location>
</feature>
<evidence type="ECO:0000256" key="4">
    <source>
        <dbReference type="SAM" id="Phobius"/>
    </source>
</evidence>
<evidence type="ECO:0000256" key="1">
    <source>
        <dbReference type="ARBA" id="ARBA00005278"/>
    </source>
</evidence>
<keyword evidence="2 4" id="KW-0472">Membrane</keyword>
<dbReference type="EMBL" id="CP014672">
    <property type="protein sequence ID" value="ANW98885.1"/>
    <property type="molecule type" value="Genomic_DNA"/>
</dbReference>
<dbReference type="OrthoDB" id="9772630at2"/>
<keyword evidence="4" id="KW-0812">Transmembrane</keyword>
<feature type="compositionally biased region" description="Basic and acidic residues" evidence="3">
    <location>
        <begin position="50"/>
        <end position="61"/>
    </location>
</feature>
<feature type="transmembrane region" description="Helical" evidence="4">
    <location>
        <begin position="386"/>
        <end position="405"/>
    </location>
</feature>
<dbReference type="Pfam" id="PF03323">
    <property type="entry name" value="GerA"/>
    <property type="match status" value="1"/>
</dbReference>
<gene>
    <name evidence="5" type="ORF">CSTERTH_07555</name>
</gene>
<comment type="similarity">
    <text evidence="1">Belongs to the GerABKA family.</text>
</comment>
<feature type="transmembrane region" description="Helical" evidence="4">
    <location>
        <begin position="479"/>
        <end position="501"/>
    </location>
</feature>
<dbReference type="AlphaFoldDB" id="A0A1B1YDQ1"/>
<dbReference type="GO" id="GO:0009847">
    <property type="term" value="P:spore germination"/>
    <property type="evidence" value="ECO:0007669"/>
    <property type="project" value="InterPro"/>
</dbReference>
<organism evidence="5 6">
    <name type="scientific">Thermoclostridium stercorarium subsp. thermolacticum DSM 2910</name>
    <dbReference type="NCBI Taxonomy" id="1121336"/>
    <lineage>
        <taxon>Bacteria</taxon>
        <taxon>Bacillati</taxon>
        <taxon>Bacillota</taxon>
        <taxon>Clostridia</taxon>
        <taxon>Eubacteriales</taxon>
        <taxon>Oscillospiraceae</taxon>
        <taxon>Thermoclostridium</taxon>
    </lineage>
</organism>
<evidence type="ECO:0000256" key="3">
    <source>
        <dbReference type="SAM" id="MobiDB-lite"/>
    </source>
</evidence>
<dbReference type="InterPro" id="IPR004995">
    <property type="entry name" value="Spore_Ger"/>
</dbReference>
<feature type="transmembrane region" description="Helical" evidence="4">
    <location>
        <begin position="508"/>
        <end position="534"/>
    </location>
</feature>
<evidence type="ECO:0000313" key="5">
    <source>
        <dbReference type="EMBL" id="ANW98885.1"/>
    </source>
</evidence>
<feature type="compositionally biased region" description="Basic and acidic residues" evidence="3">
    <location>
        <begin position="79"/>
        <end position="92"/>
    </location>
</feature>
<proteinExistence type="inferred from homology"/>
<dbReference type="InterPro" id="IPR050768">
    <property type="entry name" value="UPF0353/GerABKA_families"/>
</dbReference>
<name>A0A1B1YDQ1_THEST</name>
<reference evidence="5 6" key="1">
    <citation type="submission" date="2016-02" db="EMBL/GenBank/DDBJ databases">
        <title>Comparison of Clostridium stercorarium subspecies using comparative genomics and transcriptomics.</title>
        <authorList>
            <person name="Schellenberg J."/>
            <person name="Thallinger G."/>
            <person name="Levin D.B."/>
            <person name="Zhang X."/>
            <person name="Alvare G."/>
            <person name="Fristensky B."/>
            <person name="Sparling R."/>
        </authorList>
    </citation>
    <scope>NUCLEOTIDE SEQUENCE [LARGE SCALE GENOMIC DNA]</scope>
    <source>
        <strain evidence="5 6">DSM 2910</strain>
    </source>
</reference>
<feature type="transmembrane region" description="Helical" evidence="4">
    <location>
        <begin position="344"/>
        <end position="365"/>
    </location>
</feature>
<dbReference type="PANTHER" id="PTHR22550:SF5">
    <property type="entry name" value="LEUCINE ZIPPER PROTEIN 4"/>
    <property type="match status" value="1"/>
</dbReference>
<sequence length="606" mass="68045">MKGITSYLKSIFLFKPEKEKNPFVLDDFENQPLDTENSDDGVAAGDSEDDGKGKQEGEQKKSDRKKRITKPVSLSARNSADDREKKKDKKDDTISSSLSTCLEVIKERYSADINGDFKIREFKVRVKDKVYPAFVCFFDGLVDNSLVNNNILVPLMTLSVMPMDTEDRPVKDIIHDHLIPQNQIKVCETYQEVIDEINFGGAGIFIDGLDVAFGADVKGWEHRNVEKPTSELNIRGPRESFIESHRANSALLRKILKDENLIVEDVLVGERSKTPCSIVYIKNLANSRLVDEVRKRLKSIKIAYLRDAGELEQFLEDDTYLPAPQMLLTERPDRVAAYLGEGRVAIIVHGSPFVIVIPVTFFNLIHSPEDYYLRYPYSTLLRLIRIMGILITLFLPAVYLAITNFHQEMLPTDLLLAIASSREKVPFPTIVSLFIMEIAFELIREAGIRIPGPIGPTLSIVGGLILGQAAVSANLVSPFLIIIVAVTGIGSFAIPDFSLGYSFRAMRFIYILLAGFAGLLGISLGVFIHFLLLINAKSFGVPFLAPFAPKTTGRRTNTIFRAPLWKEEDRPDFINPKDVKQQPFISRKWVKSEKGVEVDGEEDNDR</sequence>